<dbReference type="Proteomes" id="UP001523369">
    <property type="component" value="Unassembled WGS sequence"/>
</dbReference>
<organism evidence="1 2">
    <name type="scientific">Paractinoplanes aksuensis</name>
    <dbReference type="NCBI Taxonomy" id="2939490"/>
    <lineage>
        <taxon>Bacteria</taxon>
        <taxon>Bacillati</taxon>
        <taxon>Actinomycetota</taxon>
        <taxon>Actinomycetes</taxon>
        <taxon>Micromonosporales</taxon>
        <taxon>Micromonosporaceae</taxon>
        <taxon>Paractinoplanes</taxon>
    </lineage>
</organism>
<gene>
    <name evidence="1" type="ORF">M1L60_13435</name>
</gene>
<accession>A0ABT1DL89</accession>
<protein>
    <submittedName>
        <fullName evidence="1">Uncharacterized protein</fullName>
    </submittedName>
</protein>
<name>A0ABT1DL89_9ACTN</name>
<proteinExistence type="predicted"/>
<keyword evidence="2" id="KW-1185">Reference proteome</keyword>
<evidence type="ECO:0000313" key="2">
    <source>
        <dbReference type="Proteomes" id="UP001523369"/>
    </source>
</evidence>
<dbReference type="RefSeq" id="WP_253237719.1">
    <property type="nucleotide sequence ID" value="NZ_JAMYJR010000013.1"/>
</dbReference>
<sequence>MGPALRFQVDLSVQDRLFRLRDVRMIRYRLADGVIGIGLQGRDLIGGQAGPAGDHDADFGRRMV</sequence>
<reference evidence="1 2" key="1">
    <citation type="submission" date="2022-06" db="EMBL/GenBank/DDBJ databases">
        <title>New Species of the Genus Actinoplanes, ActinopZanes ferrugineus.</title>
        <authorList>
            <person name="Ding P."/>
        </authorList>
    </citation>
    <scope>NUCLEOTIDE SEQUENCE [LARGE SCALE GENOMIC DNA]</scope>
    <source>
        <strain evidence="1 2">TRM88003</strain>
    </source>
</reference>
<evidence type="ECO:0000313" key="1">
    <source>
        <dbReference type="EMBL" id="MCO8271595.1"/>
    </source>
</evidence>
<comment type="caution">
    <text evidence="1">The sequence shown here is derived from an EMBL/GenBank/DDBJ whole genome shotgun (WGS) entry which is preliminary data.</text>
</comment>
<dbReference type="EMBL" id="JAMYJR010000013">
    <property type="protein sequence ID" value="MCO8271595.1"/>
    <property type="molecule type" value="Genomic_DNA"/>
</dbReference>